<evidence type="ECO:0000256" key="1">
    <source>
        <dbReference type="ARBA" id="ARBA00022741"/>
    </source>
</evidence>
<feature type="region of interest" description="Disordered" evidence="5">
    <location>
        <begin position="431"/>
        <end position="453"/>
    </location>
</feature>
<feature type="domain" description="Helicase ATP-binding" evidence="6">
    <location>
        <begin position="30"/>
        <end position="253"/>
    </location>
</feature>
<proteinExistence type="predicted"/>
<dbReference type="SMART" id="SM00487">
    <property type="entry name" value="DEXDc"/>
    <property type="match status" value="1"/>
</dbReference>
<evidence type="ECO:0000256" key="4">
    <source>
        <dbReference type="ARBA" id="ARBA00022840"/>
    </source>
</evidence>
<evidence type="ECO:0000313" key="9">
    <source>
        <dbReference type="Proteomes" id="UP001162131"/>
    </source>
</evidence>
<dbReference type="GO" id="GO:0003676">
    <property type="term" value="F:nucleic acid binding"/>
    <property type="evidence" value="ECO:0007669"/>
    <property type="project" value="InterPro"/>
</dbReference>
<accession>A0AAU9J0C7</accession>
<gene>
    <name evidence="8" type="ORF">BSTOLATCC_MIC22183</name>
</gene>
<protein>
    <submittedName>
        <fullName evidence="8">Uncharacterized protein</fullName>
    </submittedName>
</protein>
<keyword evidence="4" id="KW-0067">ATP-binding</keyword>
<name>A0AAU9J0C7_9CILI</name>
<dbReference type="AlphaFoldDB" id="A0AAU9J0C7"/>
<dbReference type="PANTHER" id="PTHR47959:SF1">
    <property type="entry name" value="ATP-DEPENDENT RNA HELICASE DBPA"/>
    <property type="match status" value="1"/>
</dbReference>
<dbReference type="GO" id="GO:0003724">
    <property type="term" value="F:RNA helicase activity"/>
    <property type="evidence" value="ECO:0007669"/>
    <property type="project" value="TreeGrafter"/>
</dbReference>
<dbReference type="SUPFAM" id="SSF52540">
    <property type="entry name" value="P-loop containing nucleoside triphosphate hydrolases"/>
    <property type="match status" value="1"/>
</dbReference>
<keyword evidence="9" id="KW-1185">Reference proteome</keyword>
<feature type="domain" description="Helicase C-terminal" evidence="7">
    <location>
        <begin position="285"/>
        <end position="442"/>
    </location>
</feature>
<organism evidence="8 9">
    <name type="scientific">Blepharisma stoltei</name>
    <dbReference type="NCBI Taxonomy" id="1481888"/>
    <lineage>
        <taxon>Eukaryota</taxon>
        <taxon>Sar</taxon>
        <taxon>Alveolata</taxon>
        <taxon>Ciliophora</taxon>
        <taxon>Postciliodesmatophora</taxon>
        <taxon>Heterotrichea</taxon>
        <taxon>Heterotrichida</taxon>
        <taxon>Blepharismidae</taxon>
        <taxon>Blepharisma</taxon>
    </lineage>
</organism>
<dbReference type="Pfam" id="PF00270">
    <property type="entry name" value="DEAD"/>
    <property type="match status" value="1"/>
</dbReference>
<dbReference type="InterPro" id="IPR027417">
    <property type="entry name" value="P-loop_NTPase"/>
</dbReference>
<dbReference type="SMART" id="SM00490">
    <property type="entry name" value="HELICc"/>
    <property type="match status" value="1"/>
</dbReference>
<comment type="caution">
    <text evidence="8">The sequence shown here is derived from an EMBL/GenBank/DDBJ whole genome shotgun (WGS) entry which is preliminary data.</text>
</comment>
<sequence>MALSSLNPILQANLKKLGIQALNTYQKQALPGLLSDQNVLMAGESGCGKSLAWMIALAQKISQENNRSQILELFQEQNLQWAFNKEHEKFENLGKHGALIVIPNRELIFQTYTTLRMLFPELAIFRTTGMHDLAGVIQFFKAESANASQLRKLGLINMARNLDWNAWDIAITGARGIEVIVNYLKHVKQFNFDPRTVVFDECDLLLTDRYYVDPIFNVLKNIGTKGRQFVCSMSSSNDDIRSMTSIIRPTHIYQSENYERVSSNLKIDFIQLGEDNHNSMTDIEHLKHLLNVSRSKKFLIYANTKHKLEDIKNMLGDCGISYATINTHMLAERRADDFYKFLRGEARVLVASEIVTRGLNLDVEHVVLFDSVSNNSSLLQRVGRVGRGEKQGKITCFIRPGDEWIMEKLRPGAFLKSVSPPGRVIRKNLGEYTTSSGEEDNMITSSANSSDSD</sequence>
<dbReference type="InterPro" id="IPR050079">
    <property type="entry name" value="DEAD_box_RNA_helicase"/>
</dbReference>
<dbReference type="GO" id="GO:0016787">
    <property type="term" value="F:hydrolase activity"/>
    <property type="evidence" value="ECO:0007669"/>
    <property type="project" value="UniProtKB-KW"/>
</dbReference>
<dbReference type="InterPro" id="IPR014001">
    <property type="entry name" value="Helicase_ATP-bd"/>
</dbReference>
<dbReference type="InterPro" id="IPR001650">
    <property type="entry name" value="Helicase_C-like"/>
</dbReference>
<evidence type="ECO:0000256" key="5">
    <source>
        <dbReference type="SAM" id="MobiDB-lite"/>
    </source>
</evidence>
<dbReference type="Gene3D" id="3.40.50.300">
    <property type="entry name" value="P-loop containing nucleotide triphosphate hydrolases"/>
    <property type="match status" value="2"/>
</dbReference>
<dbReference type="Proteomes" id="UP001162131">
    <property type="component" value="Unassembled WGS sequence"/>
</dbReference>
<dbReference type="PROSITE" id="PS51194">
    <property type="entry name" value="HELICASE_CTER"/>
    <property type="match status" value="1"/>
</dbReference>
<dbReference type="EMBL" id="CAJZBQ010000021">
    <property type="protein sequence ID" value="CAG9318819.1"/>
    <property type="molecule type" value="Genomic_DNA"/>
</dbReference>
<keyword evidence="1" id="KW-0547">Nucleotide-binding</keyword>
<evidence type="ECO:0000259" key="6">
    <source>
        <dbReference type="PROSITE" id="PS51192"/>
    </source>
</evidence>
<reference evidence="8" key="1">
    <citation type="submission" date="2021-09" db="EMBL/GenBank/DDBJ databases">
        <authorList>
            <consortium name="AG Swart"/>
            <person name="Singh M."/>
            <person name="Singh A."/>
            <person name="Seah K."/>
            <person name="Emmerich C."/>
        </authorList>
    </citation>
    <scope>NUCLEOTIDE SEQUENCE</scope>
    <source>
        <strain evidence="8">ATCC30299</strain>
    </source>
</reference>
<evidence type="ECO:0000256" key="2">
    <source>
        <dbReference type="ARBA" id="ARBA00022801"/>
    </source>
</evidence>
<evidence type="ECO:0000256" key="3">
    <source>
        <dbReference type="ARBA" id="ARBA00022806"/>
    </source>
</evidence>
<dbReference type="PROSITE" id="PS51192">
    <property type="entry name" value="HELICASE_ATP_BIND_1"/>
    <property type="match status" value="1"/>
</dbReference>
<keyword evidence="2" id="KW-0378">Hydrolase</keyword>
<dbReference type="Pfam" id="PF00271">
    <property type="entry name" value="Helicase_C"/>
    <property type="match status" value="1"/>
</dbReference>
<dbReference type="PANTHER" id="PTHR47959">
    <property type="entry name" value="ATP-DEPENDENT RNA HELICASE RHLE-RELATED"/>
    <property type="match status" value="1"/>
</dbReference>
<dbReference type="GO" id="GO:0005829">
    <property type="term" value="C:cytosol"/>
    <property type="evidence" value="ECO:0007669"/>
    <property type="project" value="TreeGrafter"/>
</dbReference>
<dbReference type="InterPro" id="IPR011545">
    <property type="entry name" value="DEAD/DEAH_box_helicase_dom"/>
</dbReference>
<keyword evidence="3" id="KW-0347">Helicase</keyword>
<evidence type="ECO:0000313" key="8">
    <source>
        <dbReference type="EMBL" id="CAG9318819.1"/>
    </source>
</evidence>
<evidence type="ECO:0000259" key="7">
    <source>
        <dbReference type="PROSITE" id="PS51194"/>
    </source>
</evidence>
<dbReference type="GO" id="GO:0005524">
    <property type="term" value="F:ATP binding"/>
    <property type="evidence" value="ECO:0007669"/>
    <property type="project" value="UniProtKB-KW"/>
</dbReference>